<feature type="non-terminal residue" evidence="1">
    <location>
        <position position="1"/>
    </location>
</feature>
<dbReference type="EMBL" id="CAJVPW010067828">
    <property type="protein sequence ID" value="CAG8789675.1"/>
    <property type="molecule type" value="Genomic_DNA"/>
</dbReference>
<accession>A0ACA9RF21</accession>
<evidence type="ECO:0000313" key="1">
    <source>
        <dbReference type="EMBL" id="CAG8789675.1"/>
    </source>
</evidence>
<gene>
    <name evidence="1" type="ORF">SPELUC_LOCUS17113</name>
</gene>
<reference evidence="1" key="1">
    <citation type="submission" date="2021-06" db="EMBL/GenBank/DDBJ databases">
        <authorList>
            <person name="Kallberg Y."/>
            <person name="Tangrot J."/>
            <person name="Rosling A."/>
        </authorList>
    </citation>
    <scope>NUCLEOTIDE SEQUENCE</scope>
    <source>
        <strain evidence="1">28 12/20/2015</strain>
    </source>
</reference>
<keyword evidence="2" id="KW-1185">Reference proteome</keyword>
<feature type="non-terminal residue" evidence="1">
    <location>
        <position position="143"/>
    </location>
</feature>
<evidence type="ECO:0000313" key="2">
    <source>
        <dbReference type="Proteomes" id="UP000789366"/>
    </source>
</evidence>
<sequence>EYGDTLYNLALNDIRNLTLLEQFGLERVLRSMILQRQEEVDIFLVDSIKKIVLDNNTYDLAAFDIIRSRDRGIPLYNEIRQYFGFPKAQSFADISTNPIIQKNLAKIYPNGVDTVEAWIGVLSEDHLNGSNFGMILNASIVTQ</sequence>
<proteinExistence type="predicted"/>
<protein>
    <submittedName>
        <fullName evidence="1">10904_t:CDS:1</fullName>
    </submittedName>
</protein>
<name>A0ACA9RF21_9GLOM</name>
<dbReference type="Proteomes" id="UP000789366">
    <property type="component" value="Unassembled WGS sequence"/>
</dbReference>
<organism evidence="1 2">
    <name type="scientific">Cetraspora pellucida</name>
    <dbReference type="NCBI Taxonomy" id="1433469"/>
    <lineage>
        <taxon>Eukaryota</taxon>
        <taxon>Fungi</taxon>
        <taxon>Fungi incertae sedis</taxon>
        <taxon>Mucoromycota</taxon>
        <taxon>Glomeromycotina</taxon>
        <taxon>Glomeromycetes</taxon>
        <taxon>Diversisporales</taxon>
        <taxon>Gigasporaceae</taxon>
        <taxon>Cetraspora</taxon>
    </lineage>
</organism>
<comment type="caution">
    <text evidence="1">The sequence shown here is derived from an EMBL/GenBank/DDBJ whole genome shotgun (WGS) entry which is preliminary data.</text>
</comment>